<dbReference type="SUPFAM" id="SSF57756">
    <property type="entry name" value="Retrovirus zinc finger-like domains"/>
    <property type="match status" value="1"/>
</dbReference>
<proteinExistence type="predicted"/>
<keyword evidence="1" id="KW-0862">Zinc</keyword>
<dbReference type="PROSITE" id="PS50158">
    <property type="entry name" value="ZF_CCHC"/>
    <property type="match status" value="1"/>
</dbReference>
<dbReference type="GO" id="GO:0003964">
    <property type="term" value="F:RNA-directed DNA polymerase activity"/>
    <property type="evidence" value="ECO:0007669"/>
    <property type="project" value="UniProtKB-KW"/>
</dbReference>
<keyword evidence="1" id="KW-0479">Metal-binding</keyword>
<dbReference type="InterPro" id="IPR036875">
    <property type="entry name" value="Znf_CCHC_sf"/>
</dbReference>
<gene>
    <name evidence="3" type="ORF">Tco_0878826</name>
</gene>
<sequence>MVPRAVLMKSGLVSINTARQNISKTAVLVNTARQVNVAHSKTTVNAARPMSYLSKTTHLTVKRPIHKNTTFKNSNINQRVNTVRGKKFNTARPKAVVNVVKGNNFNAVKASTSRRFLKNTGRKLTVNGNETIGFDKSKVECYNCHKRGHFSKECRALRNQDNKNKKSSRRSMLVETSTSTALVSCDGLGGYDWSDQVEEGPNYAFMAFSSLSSDSEVSNDSICSKSCLETVELIKSQNDQLIKDLNKSELTVLGYKTSLESVEEKLEVYKANESIYLQDIKGLKFEIHIGEITIRELRKKLEIVQKEKDGIQLNVDKFEHASKSLNKLIEYQVVDNCKKGLGYENYNVVPPPYTGNFMPLTLDLSFTGLDEFVNKPVVEICKAMSSEE</sequence>
<evidence type="ECO:0000259" key="2">
    <source>
        <dbReference type="PROSITE" id="PS50158"/>
    </source>
</evidence>
<dbReference type="Proteomes" id="UP001151760">
    <property type="component" value="Unassembled WGS sequence"/>
</dbReference>
<evidence type="ECO:0000256" key="1">
    <source>
        <dbReference type="PROSITE-ProRule" id="PRU00047"/>
    </source>
</evidence>
<keyword evidence="4" id="KW-1185">Reference proteome</keyword>
<reference evidence="3" key="1">
    <citation type="journal article" date="2022" name="Int. J. Mol. Sci.">
        <title>Draft Genome of Tanacetum Coccineum: Genomic Comparison of Closely Related Tanacetum-Family Plants.</title>
        <authorList>
            <person name="Yamashiro T."/>
            <person name="Shiraishi A."/>
            <person name="Nakayama K."/>
            <person name="Satake H."/>
        </authorList>
    </citation>
    <scope>NUCLEOTIDE SEQUENCE</scope>
</reference>
<keyword evidence="1" id="KW-0863">Zinc-finger</keyword>
<keyword evidence="3" id="KW-0808">Transferase</keyword>
<name>A0ABQ5BZA8_9ASTR</name>
<dbReference type="InterPro" id="IPR001878">
    <property type="entry name" value="Znf_CCHC"/>
</dbReference>
<organism evidence="3 4">
    <name type="scientific">Tanacetum coccineum</name>
    <dbReference type="NCBI Taxonomy" id="301880"/>
    <lineage>
        <taxon>Eukaryota</taxon>
        <taxon>Viridiplantae</taxon>
        <taxon>Streptophyta</taxon>
        <taxon>Embryophyta</taxon>
        <taxon>Tracheophyta</taxon>
        <taxon>Spermatophyta</taxon>
        <taxon>Magnoliopsida</taxon>
        <taxon>eudicotyledons</taxon>
        <taxon>Gunneridae</taxon>
        <taxon>Pentapetalae</taxon>
        <taxon>asterids</taxon>
        <taxon>campanulids</taxon>
        <taxon>Asterales</taxon>
        <taxon>Asteraceae</taxon>
        <taxon>Asteroideae</taxon>
        <taxon>Anthemideae</taxon>
        <taxon>Anthemidinae</taxon>
        <taxon>Tanacetum</taxon>
    </lineage>
</organism>
<dbReference type="Gene3D" id="4.10.60.10">
    <property type="entry name" value="Zinc finger, CCHC-type"/>
    <property type="match status" value="1"/>
</dbReference>
<comment type="caution">
    <text evidence="3">The sequence shown here is derived from an EMBL/GenBank/DDBJ whole genome shotgun (WGS) entry which is preliminary data.</text>
</comment>
<keyword evidence="3" id="KW-0695">RNA-directed DNA polymerase</keyword>
<protein>
    <submittedName>
        <fullName evidence="3">RNA-directed DNA polymerase</fullName>
    </submittedName>
</protein>
<dbReference type="SMART" id="SM00343">
    <property type="entry name" value="ZnF_C2HC"/>
    <property type="match status" value="1"/>
</dbReference>
<keyword evidence="3" id="KW-0548">Nucleotidyltransferase</keyword>
<accession>A0ABQ5BZA8</accession>
<reference evidence="3" key="2">
    <citation type="submission" date="2022-01" db="EMBL/GenBank/DDBJ databases">
        <authorList>
            <person name="Yamashiro T."/>
            <person name="Shiraishi A."/>
            <person name="Satake H."/>
            <person name="Nakayama K."/>
        </authorList>
    </citation>
    <scope>NUCLEOTIDE SEQUENCE</scope>
</reference>
<evidence type="ECO:0000313" key="3">
    <source>
        <dbReference type="EMBL" id="GJT20120.1"/>
    </source>
</evidence>
<dbReference type="EMBL" id="BQNB010013774">
    <property type="protein sequence ID" value="GJT20120.1"/>
    <property type="molecule type" value="Genomic_DNA"/>
</dbReference>
<evidence type="ECO:0000313" key="4">
    <source>
        <dbReference type="Proteomes" id="UP001151760"/>
    </source>
</evidence>
<feature type="domain" description="CCHC-type" evidence="2">
    <location>
        <begin position="141"/>
        <end position="155"/>
    </location>
</feature>